<reference evidence="9" key="1">
    <citation type="journal article" date="2014" name="Int. J. Syst. Evol. Microbiol.">
        <title>Complete genome sequence of Corynebacterium casei LMG S-19264T (=DSM 44701T), isolated from a smear-ripened cheese.</title>
        <authorList>
            <consortium name="US DOE Joint Genome Institute (JGI-PGF)"/>
            <person name="Walter F."/>
            <person name="Albersmeier A."/>
            <person name="Kalinowski J."/>
            <person name="Ruckert C."/>
        </authorList>
    </citation>
    <scope>NUCLEOTIDE SEQUENCE</scope>
    <source>
        <strain evidence="9">KCTC 32513</strain>
    </source>
</reference>
<sequence>MAQTYLIVGAGNMGGALLSGWLKSSLVNARNLAIIDPNPGIEAVYAIERGAKHLADFDGIPRNTKTILLAVKPQMFPQMRRQLAEALGEDVLIISIMAGISTQALKDAFPGADIVRAMPNTPAAIGKGVTAFTADPALKSEKVEAIKTLLGATGKVIRIETDEQINAVTAVSGSGPAYIFNLCEALAKAAQSIGLPPDVAAQLARETIIGASALLEASDQSPTELREAVTSPGGTTQAALDVLMADDGQGQLMRRAVVAALARAREFSE</sequence>
<dbReference type="NCBIfam" id="TIGR00112">
    <property type="entry name" value="proC"/>
    <property type="match status" value="1"/>
</dbReference>
<dbReference type="InterPro" id="IPR008927">
    <property type="entry name" value="6-PGluconate_DH-like_C_sf"/>
</dbReference>
<dbReference type="HAMAP" id="MF_01925">
    <property type="entry name" value="P5C_reductase"/>
    <property type="match status" value="1"/>
</dbReference>
<comment type="catalytic activity">
    <reaction evidence="4">
        <text>L-proline + NADP(+) = (S)-1-pyrroline-5-carboxylate + NADPH + 2 H(+)</text>
        <dbReference type="Rhea" id="RHEA:14109"/>
        <dbReference type="ChEBI" id="CHEBI:15378"/>
        <dbReference type="ChEBI" id="CHEBI:17388"/>
        <dbReference type="ChEBI" id="CHEBI:57783"/>
        <dbReference type="ChEBI" id="CHEBI:58349"/>
        <dbReference type="ChEBI" id="CHEBI:60039"/>
        <dbReference type="EC" id="1.5.1.2"/>
    </reaction>
</comment>
<dbReference type="Pfam" id="PF14748">
    <property type="entry name" value="P5CR_dimer"/>
    <property type="match status" value="1"/>
</dbReference>
<evidence type="ECO:0000256" key="4">
    <source>
        <dbReference type="HAMAP-Rule" id="MF_01925"/>
    </source>
</evidence>
<dbReference type="UniPathway" id="UPA00098">
    <property type="reaction ID" value="UER00361"/>
</dbReference>
<keyword evidence="10" id="KW-1185">Reference proteome</keyword>
<comment type="function">
    <text evidence="4">Catalyzes the reduction of 1-pyrroline-5-carboxylate (PCA) to L-proline.</text>
</comment>
<dbReference type="InterPro" id="IPR028939">
    <property type="entry name" value="P5C_Rdtase_cat_N"/>
</dbReference>
<dbReference type="Pfam" id="PF03807">
    <property type="entry name" value="F420_oxidored"/>
    <property type="match status" value="1"/>
</dbReference>
<evidence type="ECO:0000256" key="2">
    <source>
        <dbReference type="ARBA" id="ARBA00022857"/>
    </source>
</evidence>
<dbReference type="InterPro" id="IPR036291">
    <property type="entry name" value="NAD(P)-bd_dom_sf"/>
</dbReference>
<keyword evidence="3 4" id="KW-0560">Oxidoreductase</keyword>
<evidence type="ECO:0000256" key="6">
    <source>
        <dbReference type="PIRSR" id="PIRSR000193-1"/>
    </source>
</evidence>
<dbReference type="PIRSF" id="PIRSF000193">
    <property type="entry name" value="Pyrrol-5-carb_rd"/>
    <property type="match status" value="1"/>
</dbReference>
<dbReference type="RefSeq" id="WP_189496565.1">
    <property type="nucleotide sequence ID" value="NZ_BMZH01000004.1"/>
</dbReference>
<comment type="caution">
    <text evidence="9">The sequence shown here is derived from an EMBL/GenBank/DDBJ whole genome shotgun (WGS) entry which is preliminary data.</text>
</comment>
<reference evidence="9" key="2">
    <citation type="submission" date="2020-09" db="EMBL/GenBank/DDBJ databases">
        <authorList>
            <person name="Sun Q."/>
            <person name="Kim S."/>
        </authorList>
    </citation>
    <scope>NUCLEOTIDE SEQUENCE</scope>
    <source>
        <strain evidence="9">KCTC 32513</strain>
    </source>
</reference>
<accession>A0A8J3CPB4</accession>
<keyword evidence="4" id="KW-0963">Cytoplasm</keyword>
<feature type="binding site" evidence="6">
    <location>
        <begin position="70"/>
        <end position="73"/>
    </location>
    <ligand>
        <name>NADP(+)</name>
        <dbReference type="ChEBI" id="CHEBI:58349"/>
    </ligand>
</feature>
<dbReference type="EMBL" id="BMZH01000004">
    <property type="protein sequence ID" value="GHA91022.1"/>
    <property type="molecule type" value="Genomic_DNA"/>
</dbReference>
<feature type="domain" description="Pyrroline-5-carboxylate reductase dimerisation" evidence="8">
    <location>
        <begin position="163"/>
        <end position="266"/>
    </location>
</feature>
<dbReference type="GO" id="GO:0004735">
    <property type="term" value="F:pyrroline-5-carboxylate reductase activity"/>
    <property type="evidence" value="ECO:0007669"/>
    <property type="project" value="UniProtKB-UniRule"/>
</dbReference>
<keyword evidence="2 4" id="KW-0521">NADP</keyword>
<evidence type="ECO:0000259" key="7">
    <source>
        <dbReference type="Pfam" id="PF03807"/>
    </source>
</evidence>
<evidence type="ECO:0000256" key="5">
    <source>
        <dbReference type="NCBIfam" id="TIGR00112"/>
    </source>
</evidence>
<dbReference type="FunFam" id="1.10.3730.10:FF:000001">
    <property type="entry name" value="Pyrroline-5-carboxylate reductase"/>
    <property type="match status" value="1"/>
</dbReference>
<comment type="pathway">
    <text evidence="4">Amino-acid biosynthesis; L-proline biosynthesis; L-proline from L-glutamate 5-semialdehyde: step 1/1.</text>
</comment>
<dbReference type="PANTHER" id="PTHR11645">
    <property type="entry name" value="PYRROLINE-5-CARBOXYLATE REDUCTASE"/>
    <property type="match status" value="1"/>
</dbReference>
<dbReference type="InterPro" id="IPR029036">
    <property type="entry name" value="P5CR_dimer"/>
</dbReference>
<evidence type="ECO:0000259" key="8">
    <source>
        <dbReference type="Pfam" id="PF14748"/>
    </source>
</evidence>
<dbReference type="SUPFAM" id="SSF51735">
    <property type="entry name" value="NAD(P)-binding Rossmann-fold domains"/>
    <property type="match status" value="1"/>
</dbReference>
<feature type="domain" description="Pyrroline-5-carboxylate reductase catalytic N-terminal" evidence="7">
    <location>
        <begin position="7"/>
        <end position="99"/>
    </location>
</feature>
<keyword evidence="4" id="KW-0641">Proline biosynthesis</keyword>
<dbReference type="Gene3D" id="1.10.3730.10">
    <property type="entry name" value="ProC C-terminal domain-like"/>
    <property type="match status" value="1"/>
</dbReference>
<dbReference type="Proteomes" id="UP000634004">
    <property type="component" value="Unassembled WGS sequence"/>
</dbReference>
<dbReference type="GO" id="GO:0005737">
    <property type="term" value="C:cytoplasm"/>
    <property type="evidence" value="ECO:0007669"/>
    <property type="project" value="UniProtKB-SubCell"/>
</dbReference>
<dbReference type="Gene3D" id="3.40.50.720">
    <property type="entry name" value="NAD(P)-binding Rossmann-like Domain"/>
    <property type="match status" value="1"/>
</dbReference>
<dbReference type="AlphaFoldDB" id="A0A8J3CPB4"/>
<comment type="catalytic activity">
    <reaction evidence="4">
        <text>L-proline + NAD(+) = (S)-1-pyrroline-5-carboxylate + NADH + 2 H(+)</text>
        <dbReference type="Rhea" id="RHEA:14105"/>
        <dbReference type="ChEBI" id="CHEBI:15378"/>
        <dbReference type="ChEBI" id="CHEBI:17388"/>
        <dbReference type="ChEBI" id="CHEBI:57540"/>
        <dbReference type="ChEBI" id="CHEBI:57945"/>
        <dbReference type="ChEBI" id="CHEBI:60039"/>
        <dbReference type="EC" id="1.5.1.2"/>
    </reaction>
</comment>
<name>A0A8J3CPB4_9PROT</name>
<dbReference type="SUPFAM" id="SSF48179">
    <property type="entry name" value="6-phosphogluconate dehydrogenase C-terminal domain-like"/>
    <property type="match status" value="1"/>
</dbReference>
<keyword evidence="4" id="KW-0028">Amino-acid biosynthesis</keyword>
<proteinExistence type="inferred from homology"/>
<dbReference type="EC" id="1.5.1.2" evidence="4 5"/>
<evidence type="ECO:0000256" key="3">
    <source>
        <dbReference type="ARBA" id="ARBA00023002"/>
    </source>
</evidence>
<evidence type="ECO:0000313" key="9">
    <source>
        <dbReference type="EMBL" id="GHA91022.1"/>
    </source>
</evidence>
<protein>
    <recommendedName>
        <fullName evidence="4 5">Pyrroline-5-carboxylate reductase</fullName>
        <shortName evidence="4">P5C reductase</shortName>
        <shortName evidence="4">P5CR</shortName>
        <ecNumber evidence="4 5">1.5.1.2</ecNumber>
    </recommendedName>
    <alternativeName>
        <fullName evidence="4">PCA reductase</fullName>
    </alternativeName>
</protein>
<evidence type="ECO:0000313" key="10">
    <source>
        <dbReference type="Proteomes" id="UP000634004"/>
    </source>
</evidence>
<organism evidence="9 10">
    <name type="scientific">Algimonas arctica</name>
    <dbReference type="NCBI Taxonomy" id="1479486"/>
    <lineage>
        <taxon>Bacteria</taxon>
        <taxon>Pseudomonadati</taxon>
        <taxon>Pseudomonadota</taxon>
        <taxon>Alphaproteobacteria</taxon>
        <taxon>Maricaulales</taxon>
        <taxon>Robiginitomaculaceae</taxon>
        <taxon>Algimonas</taxon>
    </lineage>
</organism>
<dbReference type="InterPro" id="IPR000304">
    <property type="entry name" value="Pyrroline-COOH_reductase"/>
</dbReference>
<dbReference type="GO" id="GO:0055129">
    <property type="term" value="P:L-proline biosynthetic process"/>
    <property type="evidence" value="ECO:0007669"/>
    <property type="project" value="UniProtKB-UniRule"/>
</dbReference>
<evidence type="ECO:0000256" key="1">
    <source>
        <dbReference type="ARBA" id="ARBA00005525"/>
    </source>
</evidence>
<comment type="similarity">
    <text evidence="1 4">Belongs to the pyrroline-5-carboxylate reductase family.</text>
</comment>
<dbReference type="PANTHER" id="PTHR11645:SF0">
    <property type="entry name" value="PYRROLINE-5-CARBOXYLATE REDUCTASE 3"/>
    <property type="match status" value="1"/>
</dbReference>
<gene>
    <name evidence="4 9" type="primary">proC</name>
    <name evidence="9" type="ORF">GCM10009069_12640</name>
</gene>
<comment type="subcellular location">
    <subcellularLocation>
        <location evidence="4">Cytoplasm</location>
    </subcellularLocation>
</comment>